<accession>A0A2P5HE00</accession>
<gene>
    <name evidence="1" type="ORF">DHEL01_v213129</name>
</gene>
<proteinExistence type="predicted"/>
<sequence length="152" mass="16849">SEVEGLRLETWLLEERWPGVWLRGTGGARSGADESWWPSYRGRGVGTSARSEEGEGGGDWPEVAADIFWERTIFDLRGDVCLSSLGLAAWSAIVEEPPQKTMRQRERDKGQTLRLGLVVLTNWADCRIVTRLVVVGVGVDTFAVVFCLVVEV</sequence>
<evidence type="ECO:0000313" key="1">
    <source>
        <dbReference type="EMBL" id="POS68477.1"/>
    </source>
</evidence>
<feature type="non-terminal residue" evidence="1">
    <location>
        <position position="1"/>
    </location>
</feature>
<keyword evidence="2" id="KW-1185">Reference proteome</keyword>
<dbReference type="InParanoid" id="A0A2P5HE00"/>
<organism evidence="1 2">
    <name type="scientific">Diaporthe helianthi</name>
    <dbReference type="NCBI Taxonomy" id="158607"/>
    <lineage>
        <taxon>Eukaryota</taxon>
        <taxon>Fungi</taxon>
        <taxon>Dikarya</taxon>
        <taxon>Ascomycota</taxon>
        <taxon>Pezizomycotina</taxon>
        <taxon>Sordariomycetes</taxon>
        <taxon>Sordariomycetidae</taxon>
        <taxon>Diaporthales</taxon>
        <taxon>Diaporthaceae</taxon>
        <taxon>Diaporthe</taxon>
    </lineage>
</organism>
<comment type="caution">
    <text evidence="1">The sequence shown here is derived from an EMBL/GenBank/DDBJ whole genome shotgun (WGS) entry which is preliminary data.</text>
</comment>
<name>A0A2P5HE00_DIAHE</name>
<evidence type="ECO:0000313" key="2">
    <source>
        <dbReference type="Proteomes" id="UP000094444"/>
    </source>
</evidence>
<dbReference type="EMBL" id="MAVT02005823">
    <property type="protein sequence ID" value="POS68477.1"/>
    <property type="molecule type" value="Genomic_DNA"/>
</dbReference>
<dbReference type="AlphaFoldDB" id="A0A2P5HE00"/>
<dbReference type="Proteomes" id="UP000094444">
    <property type="component" value="Unassembled WGS sequence"/>
</dbReference>
<reference evidence="1" key="1">
    <citation type="submission" date="2017-09" db="EMBL/GenBank/DDBJ databases">
        <title>Polyketide synthases of a Diaporthe helianthi virulent isolate.</title>
        <authorList>
            <person name="Baroncelli R."/>
        </authorList>
    </citation>
    <scope>NUCLEOTIDE SEQUENCE [LARGE SCALE GENOMIC DNA]</scope>
    <source>
        <strain evidence="1">7/96</strain>
    </source>
</reference>
<protein>
    <submittedName>
        <fullName evidence="1">Uncharacterized protein</fullName>
    </submittedName>
</protein>